<dbReference type="EMBL" id="QQNB01000002">
    <property type="protein sequence ID" value="RDE05815.1"/>
    <property type="molecule type" value="Genomic_DNA"/>
</dbReference>
<evidence type="ECO:0000313" key="3">
    <source>
        <dbReference type="EMBL" id="RDE05815.1"/>
    </source>
</evidence>
<proteinExistence type="predicted"/>
<dbReference type="SUPFAM" id="SSF48452">
    <property type="entry name" value="TPR-like"/>
    <property type="match status" value="1"/>
</dbReference>
<dbReference type="OrthoDB" id="6116449at2"/>
<dbReference type="Gene3D" id="1.25.40.10">
    <property type="entry name" value="Tetratricopeptide repeat domain"/>
    <property type="match status" value="1"/>
</dbReference>
<evidence type="ECO:0000256" key="1">
    <source>
        <dbReference type="PROSITE-ProRule" id="PRU00339"/>
    </source>
</evidence>
<accession>A0A369VVZ6</accession>
<dbReference type="Proteomes" id="UP000253918">
    <property type="component" value="Unassembled WGS sequence"/>
</dbReference>
<dbReference type="InterPro" id="IPR011990">
    <property type="entry name" value="TPR-like_helical_dom_sf"/>
</dbReference>
<gene>
    <name evidence="3" type="ORF">DVW87_11515</name>
</gene>
<reference evidence="3 4" key="1">
    <citation type="submission" date="2018-07" db="EMBL/GenBank/DDBJ databases">
        <title>a novel species of Sphingomonas isolated from the rhizosphere soil of Araceae plant.</title>
        <authorList>
            <person name="Zhiyong W."/>
            <person name="Qinglan Z."/>
            <person name="Zhiwei F."/>
            <person name="Ding X."/>
            <person name="Gejiao W."/>
            <person name="Shixue Z."/>
        </authorList>
    </citation>
    <scope>NUCLEOTIDE SEQUENCE [LARGE SCALE GENOMIC DNA]</scope>
    <source>
        <strain evidence="3 4">WZY 27</strain>
    </source>
</reference>
<sequence length="436" mass="47519">MMLPIVGPAPVMLVQEQAERSPAMATGLSPAQMFALADSARGEKQFDDALALYAALAQDPDADVRAEARFRRGMLLAELGRYADAATAFRAVLDEKPDVARVRLELARVLALLGDEAGARRAVRQAQATGLPADVAATVDQFARALRSTRPFGGSVQVALAPDSNINRATQARTLDTVIAPLTLSRDARARSGLGARIAGQGYVRVPITDTLSLLPRASALGSFYRQRDFNDVSASALVGLEWRRAQDRWSPSVGFTQRWYGGRRYARTRSATLDWLHPLGRQAQLVVHGGAAETTYLRNSLQDGGLFDAAIGYERAVTARSGYGLTLSGYRQTARDRGYATVSGGLTISTWQDVGRTTFLLSSGINRLEGDERLFLFPERRREWLMNSSISATLRQLAVRGFAPTLRLALERNRSSVGLYAYRRVAGDIGIVRAF</sequence>
<dbReference type="Pfam" id="PF04575">
    <property type="entry name" value="SlipAM"/>
    <property type="match status" value="1"/>
</dbReference>
<organism evidence="3 4">
    <name type="scientific">Sphingomonas aracearum</name>
    <dbReference type="NCBI Taxonomy" id="2283317"/>
    <lineage>
        <taxon>Bacteria</taxon>
        <taxon>Pseudomonadati</taxon>
        <taxon>Pseudomonadota</taxon>
        <taxon>Alphaproteobacteria</taxon>
        <taxon>Sphingomonadales</taxon>
        <taxon>Sphingomonadaceae</taxon>
        <taxon>Sphingomonas</taxon>
    </lineage>
</organism>
<dbReference type="InterPro" id="IPR019734">
    <property type="entry name" value="TPR_rpt"/>
</dbReference>
<name>A0A369VVZ6_9SPHN</name>
<dbReference type="Pfam" id="PF13432">
    <property type="entry name" value="TPR_16"/>
    <property type="match status" value="1"/>
</dbReference>
<dbReference type="RefSeq" id="WP_114687884.1">
    <property type="nucleotide sequence ID" value="NZ_QQNB01000002.1"/>
</dbReference>
<protein>
    <submittedName>
        <fullName evidence="3">DUF560 domain-containing protein</fullName>
    </submittedName>
</protein>
<evidence type="ECO:0000259" key="2">
    <source>
        <dbReference type="Pfam" id="PF04575"/>
    </source>
</evidence>
<keyword evidence="4" id="KW-1185">Reference proteome</keyword>
<dbReference type="SMART" id="SM00028">
    <property type="entry name" value="TPR"/>
    <property type="match status" value="2"/>
</dbReference>
<dbReference type="AlphaFoldDB" id="A0A369VVZ6"/>
<keyword evidence="1" id="KW-0802">TPR repeat</keyword>
<comment type="caution">
    <text evidence="3">The sequence shown here is derived from an EMBL/GenBank/DDBJ whole genome shotgun (WGS) entry which is preliminary data.</text>
</comment>
<feature type="domain" description="Surface lipoprotein assembly modifier C-terminal" evidence="2">
    <location>
        <begin position="157"/>
        <end position="425"/>
    </location>
</feature>
<feature type="repeat" description="TPR" evidence="1">
    <location>
        <begin position="66"/>
        <end position="99"/>
    </location>
</feature>
<evidence type="ECO:0000313" key="4">
    <source>
        <dbReference type="Proteomes" id="UP000253918"/>
    </source>
</evidence>
<dbReference type="InterPro" id="IPR007655">
    <property type="entry name" value="Slam_C"/>
</dbReference>
<dbReference type="PROSITE" id="PS50005">
    <property type="entry name" value="TPR"/>
    <property type="match status" value="1"/>
</dbReference>